<dbReference type="InterPro" id="IPR027370">
    <property type="entry name" value="Znf-RING_euk"/>
</dbReference>
<dbReference type="InterPro" id="IPR013083">
    <property type="entry name" value="Znf_RING/FYVE/PHD"/>
</dbReference>
<sequence length="195" mass="22632">MSTLVMNKIKIIRENRQTQTINEDSIFESRKTEYSNCELNSNLPKKRKISDDKNFDDVSNYVVLKNANSVSKAIQASSSIQEYLEDELKCSICKEMFTHPVTVNCSHSFCENCIGQWKKNNKTCPICRQKITNQNVSIVLERCVNRLLEFSSGKKNKRKKKIVLEKKRLNTPLMSAPKFDDPFVSLEEMDTWDCF</sequence>
<evidence type="ECO:0000259" key="5">
    <source>
        <dbReference type="PROSITE" id="PS50089"/>
    </source>
</evidence>
<dbReference type="PROSITE" id="PS50089">
    <property type="entry name" value="ZF_RING_2"/>
    <property type="match status" value="1"/>
</dbReference>
<keyword evidence="1" id="KW-0479">Metal-binding</keyword>
<protein>
    <recommendedName>
        <fullName evidence="5">RING-type domain-containing protein</fullName>
    </recommendedName>
</protein>
<evidence type="ECO:0000313" key="7">
    <source>
        <dbReference type="Proteomes" id="UP001431783"/>
    </source>
</evidence>
<dbReference type="AlphaFoldDB" id="A0AAW1UTC2"/>
<dbReference type="SUPFAM" id="SSF57850">
    <property type="entry name" value="RING/U-box"/>
    <property type="match status" value="1"/>
</dbReference>
<evidence type="ECO:0000256" key="4">
    <source>
        <dbReference type="PROSITE-ProRule" id="PRU00175"/>
    </source>
</evidence>
<evidence type="ECO:0000256" key="3">
    <source>
        <dbReference type="ARBA" id="ARBA00022833"/>
    </source>
</evidence>
<dbReference type="PANTHER" id="PTHR12109">
    <property type="entry name" value="RING FINGER PROTEIN 141-RELATED"/>
    <property type="match status" value="1"/>
</dbReference>
<dbReference type="Gene3D" id="3.30.40.10">
    <property type="entry name" value="Zinc/RING finger domain, C3HC4 (zinc finger)"/>
    <property type="match status" value="1"/>
</dbReference>
<keyword evidence="2 4" id="KW-0863">Zinc-finger</keyword>
<dbReference type="InterPro" id="IPR001841">
    <property type="entry name" value="Znf_RING"/>
</dbReference>
<dbReference type="Proteomes" id="UP001431783">
    <property type="component" value="Unassembled WGS sequence"/>
</dbReference>
<dbReference type="SMART" id="SM00184">
    <property type="entry name" value="RING"/>
    <property type="match status" value="1"/>
</dbReference>
<gene>
    <name evidence="6" type="ORF">WA026_001421</name>
</gene>
<feature type="domain" description="RING-type" evidence="5">
    <location>
        <begin position="90"/>
        <end position="128"/>
    </location>
</feature>
<evidence type="ECO:0000256" key="1">
    <source>
        <dbReference type="ARBA" id="ARBA00022723"/>
    </source>
</evidence>
<accession>A0AAW1UTC2</accession>
<comment type="caution">
    <text evidence="6">The sequence shown here is derived from an EMBL/GenBank/DDBJ whole genome shotgun (WGS) entry which is preliminary data.</text>
</comment>
<proteinExistence type="predicted"/>
<keyword evidence="3" id="KW-0862">Zinc</keyword>
<dbReference type="GO" id="GO:0008270">
    <property type="term" value="F:zinc ion binding"/>
    <property type="evidence" value="ECO:0007669"/>
    <property type="project" value="UniProtKB-KW"/>
</dbReference>
<dbReference type="Pfam" id="PF13445">
    <property type="entry name" value="zf-RING_UBOX"/>
    <property type="match status" value="1"/>
</dbReference>
<name>A0AAW1UTC2_9CUCU</name>
<dbReference type="InterPro" id="IPR017907">
    <property type="entry name" value="Znf_RING_CS"/>
</dbReference>
<organism evidence="6 7">
    <name type="scientific">Henosepilachna vigintioctopunctata</name>
    <dbReference type="NCBI Taxonomy" id="420089"/>
    <lineage>
        <taxon>Eukaryota</taxon>
        <taxon>Metazoa</taxon>
        <taxon>Ecdysozoa</taxon>
        <taxon>Arthropoda</taxon>
        <taxon>Hexapoda</taxon>
        <taxon>Insecta</taxon>
        <taxon>Pterygota</taxon>
        <taxon>Neoptera</taxon>
        <taxon>Endopterygota</taxon>
        <taxon>Coleoptera</taxon>
        <taxon>Polyphaga</taxon>
        <taxon>Cucujiformia</taxon>
        <taxon>Coccinelloidea</taxon>
        <taxon>Coccinellidae</taxon>
        <taxon>Epilachninae</taxon>
        <taxon>Epilachnini</taxon>
        <taxon>Henosepilachna</taxon>
    </lineage>
</organism>
<dbReference type="InterPro" id="IPR047126">
    <property type="entry name" value="RNF141-like"/>
</dbReference>
<evidence type="ECO:0000313" key="6">
    <source>
        <dbReference type="EMBL" id="KAK9883232.1"/>
    </source>
</evidence>
<keyword evidence="7" id="KW-1185">Reference proteome</keyword>
<evidence type="ECO:0000256" key="2">
    <source>
        <dbReference type="ARBA" id="ARBA00022771"/>
    </source>
</evidence>
<dbReference type="EMBL" id="JARQZJ010000091">
    <property type="protein sequence ID" value="KAK9883232.1"/>
    <property type="molecule type" value="Genomic_DNA"/>
</dbReference>
<dbReference type="PROSITE" id="PS00518">
    <property type="entry name" value="ZF_RING_1"/>
    <property type="match status" value="1"/>
</dbReference>
<reference evidence="6 7" key="1">
    <citation type="submission" date="2023-03" db="EMBL/GenBank/DDBJ databases">
        <title>Genome insight into feeding habits of ladybird beetles.</title>
        <authorList>
            <person name="Li H.-S."/>
            <person name="Huang Y.-H."/>
            <person name="Pang H."/>
        </authorList>
    </citation>
    <scope>NUCLEOTIDE SEQUENCE [LARGE SCALE GENOMIC DNA]</scope>
    <source>
        <strain evidence="6">SYSU_2023b</strain>
        <tissue evidence="6">Whole body</tissue>
    </source>
</reference>